<dbReference type="Gramene" id="ONIVA04G21860.1">
    <property type="protein sequence ID" value="ONIVA04G21860.1"/>
    <property type="gene ID" value="ONIVA04G21860"/>
</dbReference>
<dbReference type="InterPro" id="IPR010666">
    <property type="entry name" value="Znf_GRF"/>
</dbReference>
<accession>A0A0E0H510</accession>
<proteinExistence type="predicted"/>
<evidence type="ECO:0000256" key="1">
    <source>
        <dbReference type="ARBA" id="ARBA00022723"/>
    </source>
</evidence>
<name>A0A0E0H510_ORYNI</name>
<reference evidence="7" key="2">
    <citation type="submission" date="2018-04" db="EMBL/GenBank/DDBJ databases">
        <title>OnivRS2 (Oryza nivara Reference Sequence Version 2).</title>
        <authorList>
            <person name="Zhang J."/>
            <person name="Kudrna D."/>
            <person name="Lee S."/>
            <person name="Talag J."/>
            <person name="Rajasekar S."/>
            <person name="Welchert J."/>
            <person name="Hsing Y.-I."/>
            <person name="Wing R.A."/>
        </authorList>
    </citation>
    <scope>NUCLEOTIDE SEQUENCE [LARGE SCALE GENOMIC DNA]</scope>
    <source>
        <strain evidence="7">SL10</strain>
    </source>
</reference>
<evidence type="ECO:0000256" key="2">
    <source>
        <dbReference type="ARBA" id="ARBA00022771"/>
    </source>
</evidence>
<evidence type="ECO:0000256" key="5">
    <source>
        <dbReference type="SAM" id="MobiDB-lite"/>
    </source>
</evidence>
<dbReference type="eggNOG" id="ENOG502SW2A">
    <property type="taxonomic scope" value="Eukaryota"/>
</dbReference>
<keyword evidence="2 4" id="KW-0863">Zinc-finger</keyword>
<keyword evidence="3" id="KW-0862">Zinc</keyword>
<dbReference type="PANTHER" id="PTHR33248">
    <property type="entry name" value="ZINC ION-BINDING PROTEIN"/>
    <property type="match status" value="1"/>
</dbReference>
<dbReference type="PROSITE" id="PS51999">
    <property type="entry name" value="ZF_GRF"/>
    <property type="match status" value="1"/>
</dbReference>
<dbReference type="GO" id="GO:0008270">
    <property type="term" value="F:zinc ion binding"/>
    <property type="evidence" value="ECO:0007669"/>
    <property type="project" value="UniProtKB-KW"/>
</dbReference>
<evidence type="ECO:0000313" key="8">
    <source>
        <dbReference type="Proteomes" id="UP000006591"/>
    </source>
</evidence>
<dbReference type="EnsemblPlants" id="ONIVA04G21860.1">
    <property type="protein sequence ID" value="ONIVA04G21860.1"/>
    <property type="gene ID" value="ONIVA04G21860"/>
</dbReference>
<dbReference type="AlphaFoldDB" id="A0A0E0H510"/>
<protein>
    <recommendedName>
        <fullName evidence="6">GRF-type domain-containing protein</fullName>
    </recommendedName>
</protein>
<feature type="compositionally biased region" description="Low complexity" evidence="5">
    <location>
        <begin position="104"/>
        <end position="125"/>
    </location>
</feature>
<keyword evidence="1" id="KW-0479">Metal-binding</keyword>
<organism evidence="7">
    <name type="scientific">Oryza nivara</name>
    <name type="common">Indian wild rice</name>
    <name type="synonym">Oryza sativa f. spontanea</name>
    <dbReference type="NCBI Taxonomy" id="4536"/>
    <lineage>
        <taxon>Eukaryota</taxon>
        <taxon>Viridiplantae</taxon>
        <taxon>Streptophyta</taxon>
        <taxon>Embryophyta</taxon>
        <taxon>Tracheophyta</taxon>
        <taxon>Spermatophyta</taxon>
        <taxon>Magnoliopsida</taxon>
        <taxon>Liliopsida</taxon>
        <taxon>Poales</taxon>
        <taxon>Poaceae</taxon>
        <taxon>BOP clade</taxon>
        <taxon>Oryzoideae</taxon>
        <taxon>Oryzeae</taxon>
        <taxon>Oryzinae</taxon>
        <taxon>Oryza</taxon>
    </lineage>
</organism>
<evidence type="ECO:0000256" key="4">
    <source>
        <dbReference type="PROSITE-ProRule" id="PRU01343"/>
    </source>
</evidence>
<evidence type="ECO:0000313" key="7">
    <source>
        <dbReference type="EnsemblPlants" id="ONIVA04G21860.1"/>
    </source>
</evidence>
<dbReference type="Proteomes" id="UP000006591">
    <property type="component" value="Chromosome 4"/>
</dbReference>
<feature type="region of interest" description="Disordered" evidence="5">
    <location>
        <begin position="1"/>
        <end position="132"/>
    </location>
</feature>
<evidence type="ECO:0000259" key="6">
    <source>
        <dbReference type="PROSITE" id="PS51999"/>
    </source>
</evidence>
<reference evidence="7" key="1">
    <citation type="submission" date="2015-04" db="UniProtKB">
        <authorList>
            <consortium name="EnsemblPlants"/>
        </authorList>
    </citation>
    <scope>IDENTIFICATION</scope>
    <source>
        <strain evidence="7">SL10</strain>
    </source>
</reference>
<evidence type="ECO:0000256" key="3">
    <source>
        <dbReference type="ARBA" id="ARBA00022833"/>
    </source>
</evidence>
<sequence length="291" mass="32496">MENIYTNIPPPHNTRDRGDIALPFRRTGGRDGRATPPRSRSPGEQQRGGGRSYAVPRPSRGTEPVARRHGAGPQRSCGAAARDHAGRTGSFLGEPGMVDCSADGTSRWGGTSSSGNGSRSSQGRSNPPPIRYREGQFDYYPAVLCDCRRKAARWISWSEDNPSRRYLTCARARDGGCTFWSWYEPETTPYLRQVLNDLHNVVRGLKEEKSILRASLVSARAQIDELTAVHNGDVADWTRKLKEKDDLACELRARVVQLEEGRKLLLLIVAGLELVHEFAHEHLQFQKSRYS</sequence>
<feature type="domain" description="GRF-type" evidence="6">
    <location>
        <begin position="145"/>
        <end position="186"/>
    </location>
</feature>
<dbReference type="HOGENOM" id="CLU_088072_0_0_1"/>
<keyword evidence="8" id="KW-1185">Reference proteome</keyword>